<dbReference type="Pfam" id="PF05056">
    <property type="entry name" value="DUF674"/>
    <property type="match status" value="2"/>
</dbReference>
<dbReference type="EMBL" id="ASHM01050553">
    <property type="protein sequence ID" value="PNX86179.1"/>
    <property type="molecule type" value="Genomic_DNA"/>
</dbReference>
<gene>
    <name evidence="1" type="ORF">L195_g042256</name>
</gene>
<proteinExistence type="predicted"/>
<name>A0A2K3M5X9_TRIPR</name>
<reference evidence="1 2" key="2">
    <citation type="journal article" date="2017" name="Front. Plant Sci.">
        <title>Gene Classification and Mining of Molecular Markers Useful in Red Clover (Trifolium pratense) Breeding.</title>
        <authorList>
            <person name="Istvanek J."/>
            <person name="Dluhosova J."/>
            <person name="Dluhos P."/>
            <person name="Patkova L."/>
            <person name="Nedelnik J."/>
            <person name="Repkova J."/>
        </authorList>
    </citation>
    <scope>NUCLEOTIDE SEQUENCE [LARGE SCALE GENOMIC DNA]</scope>
    <source>
        <strain evidence="2">cv. Tatra</strain>
        <tissue evidence="1">Young leaves</tissue>
    </source>
</reference>
<sequence>MASQQQQLLQTIPLKVLVDKQSNKVAFVEATKHFVDTLFSFLSLPLGTIVRLLATTNNNNDQQQLPESSPFLENIKNLYQSVQNRNSDIPWNNPFCEHMLLYPRNPCVNCTCGKPTIRQPTILDSDEGQVNYAQDGVFVRETTPWFLVSDDLKKIVPCSRFSSLEMLTALGYSDLTHLEEVTHNINKQEVSVIGSPILYPHTKANSVGCYKRRDRCVIKSPTLDVRWPEHEFTSRDNLHHTCRFCRNSLGRIILAKAKNRLDMPRILWKERDGGLSWAQLPILRLIKRRNMLG</sequence>
<dbReference type="Proteomes" id="UP000236291">
    <property type="component" value="Unassembled WGS sequence"/>
</dbReference>
<dbReference type="PANTHER" id="PTHR33103">
    <property type="entry name" value="OS01G0153900 PROTEIN"/>
    <property type="match status" value="1"/>
</dbReference>
<dbReference type="AlphaFoldDB" id="A0A2K3M5X9"/>
<accession>A0A2K3M5X9</accession>
<protein>
    <recommendedName>
        <fullName evidence="3">DUF674 family protein</fullName>
    </recommendedName>
</protein>
<dbReference type="ExpressionAtlas" id="A0A2K3M5X9">
    <property type="expression patterns" value="baseline"/>
</dbReference>
<reference evidence="1 2" key="1">
    <citation type="journal article" date="2014" name="Am. J. Bot.">
        <title>Genome assembly and annotation for red clover (Trifolium pratense; Fabaceae).</title>
        <authorList>
            <person name="Istvanek J."/>
            <person name="Jaros M."/>
            <person name="Krenek A."/>
            <person name="Repkova J."/>
        </authorList>
    </citation>
    <scope>NUCLEOTIDE SEQUENCE [LARGE SCALE GENOMIC DNA]</scope>
    <source>
        <strain evidence="2">cv. Tatra</strain>
        <tissue evidence="1">Young leaves</tissue>
    </source>
</reference>
<dbReference type="PANTHER" id="PTHR33103:SF27">
    <property type="entry name" value="OS04G0594700 PROTEIN"/>
    <property type="match status" value="1"/>
</dbReference>
<dbReference type="STRING" id="57577.A0A2K3M5X9"/>
<organism evidence="1 2">
    <name type="scientific">Trifolium pratense</name>
    <name type="common">Red clover</name>
    <dbReference type="NCBI Taxonomy" id="57577"/>
    <lineage>
        <taxon>Eukaryota</taxon>
        <taxon>Viridiplantae</taxon>
        <taxon>Streptophyta</taxon>
        <taxon>Embryophyta</taxon>
        <taxon>Tracheophyta</taxon>
        <taxon>Spermatophyta</taxon>
        <taxon>Magnoliopsida</taxon>
        <taxon>eudicotyledons</taxon>
        <taxon>Gunneridae</taxon>
        <taxon>Pentapetalae</taxon>
        <taxon>rosids</taxon>
        <taxon>fabids</taxon>
        <taxon>Fabales</taxon>
        <taxon>Fabaceae</taxon>
        <taxon>Papilionoideae</taxon>
        <taxon>50 kb inversion clade</taxon>
        <taxon>NPAAA clade</taxon>
        <taxon>Hologalegina</taxon>
        <taxon>IRL clade</taxon>
        <taxon>Trifolieae</taxon>
        <taxon>Trifolium</taxon>
    </lineage>
</organism>
<evidence type="ECO:0000313" key="1">
    <source>
        <dbReference type="EMBL" id="PNX86179.1"/>
    </source>
</evidence>
<comment type="caution">
    <text evidence="1">The sequence shown here is derived from an EMBL/GenBank/DDBJ whole genome shotgun (WGS) entry which is preliminary data.</text>
</comment>
<evidence type="ECO:0008006" key="3">
    <source>
        <dbReference type="Google" id="ProtNLM"/>
    </source>
</evidence>
<dbReference type="InterPro" id="IPR007750">
    <property type="entry name" value="DUF674"/>
</dbReference>
<evidence type="ECO:0000313" key="2">
    <source>
        <dbReference type="Proteomes" id="UP000236291"/>
    </source>
</evidence>